<evidence type="ECO:0000313" key="10">
    <source>
        <dbReference type="Proteomes" id="UP000054251"/>
    </source>
</evidence>
<evidence type="ECO:0000256" key="5">
    <source>
        <dbReference type="ARBA" id="ARBA00022692"/>
    </source>
</evidence>
<proteinExistence type="inferred from homology"/>
<sequence length="491" mass="55041">MSSLKEQKELFVSNLLGGTILEIYNVTAVSLSAYLSYNLISAYSGYNITFPVDFVLNCMTILLSITLYSNSTNTLHFLILAPGILAAISGSWGQKDRKKSKSKIPRDANGARKQLLVKKPFITAYRSHMLVITNFAILAVDFKMFPRRFAKVETWGTSLMDLGVGSFVFSMGLATSRAIIKQRFDSSKSTDYRFKLSQYGSLIMKNTIKSLPVLALGLIRLVSVKALEYQEHVTEYGIHWNFFITLGLLPIFFAIIDPILNFVPRFIVALVICIGYELIMVNTELMAFILRSDNRMDTLVTMNKEGIFSFIGYFSIFIFGQSFGSFVLTGFKTPNNLFSMCSYQRYKKAGAKPGIFTVTTTQGLVIATFFTHALFWYVQEAYFVSSISRRLANLPYVLWVVSYNSLFLLGYNVIESVIAKPGASESKILDAFNNNGLLSFLLGNLFTGLINMTINTLSCNAPVTFAILVTYGLILSTIAVLLDRYHIYIKL</sequence>
<protein>
    <recommendedName>
        <fullName evidence="8">GPI-anchored wall transfer protein</fullName>
        <ecNumber evidence="8">2.3.-.-</ecNumber>
    </recommendedName>
</protein>
<comment type="subcellular location">
    <subcellularLocation>
        <location evidence="1 8">Endoplasmic reticulum membrane</location>
        <topology evidence="1 8">Multi-pass membrane protein</topology>
    </subcellularLocation>
</comment>
<feature type="transmembrane region" description="Helical" evidence="8">
    <location>
        <begin position="463"/>
        <end position="482"/>
    </location>
</feature>
<comment type="pathway">
    <text evidence="2 8">Glycolipid biosynthesis; glycosylphosphatidylinositol-anchor biosynthesis.</text>
</comment>
<name>A0A0V1Q417_9ASCO</name>
<feature type="transmembrane region" description="Helical" evidence="8">
    <location>
        <begin position="74"/>
        <end position="93"/>
    </location>
</feature>
<dbReference type="Proteomes" id="UP000054251">
    <property type="component" value="Unassembled WGS sequence"/>
</dbReference>
<feature type="transmembrane region" description="Helical" evidence="8">
    <location>
        <begin position="310"/>
        <end position="333"/>
    </location>
</feature>
<accession>A0A0V1Q417</accession>
<feature type="transmembrane region" description="Helical" evidence="8">
    <location>
        <begin position="435"/>
        <end position="457"/>
    </location>
</feature>
<dbReference type="RefSeq" id="XP_015469347.1">
    <property type="nucleotide sequence ID" value="XM_015609849.1"/>
</dbReference>
<dbReference type="GO" id="GO:0006506">
    <property type="term" value="P:GPI anchor biosynthetic process"/>
    <property type="evidence" value="ECO:0007669"/>
    <property type="project" value="UniProtKB-UniPathway"/>
</dbReference>
<evidence type="ECO:0000313" key="9">
    <source>
        <dbReference type="EMBL" id="KSA03245.1"/>
    </source>
</evidence>
<keyword evidence="8" id="KW-0808">Transferase</keyword>
<evidence type="ECO:0000256" key="6">
    <source>
        <dbReference type="ARBA" id="ARBA00022989"/>
    </source>
</evidence>
<organism evidence="9 10">
    <name type="scientific">Debaryomyces fabryi</name>
    <dbReference type="NCBI Taxonomy" id="58627"/>
    <lineage>
        <taxon>Eukaryota</taxon>
        <taxon>Fungi</taxon>
        <taxon>Dikarya</taxon>
        <taxon>Ascomycota</taxon>
        <taxon>Saccharomycotina</taxon>
        <taxon>Pichiomycetes</taxon>
        <taxon>Debaryomycetaceae</taxon>
        <taxon>Debaryomyces</taxon>
    </lineage>
</organism>
<dbReference type="EC" id="2.3.-.-" evidence="8"/>
<keyword evidence="6 8" id="KW-1133">Transmembrane helix</keyword>
<comment type="similarity">
    <text evidence="3 8">Belongs to the PIGW family.</text>
</comment>
<feature type="transmembrane region" description="Helical" evidence="8">
    <location>
        <begin position="15"/>
        <end position="36"/>
    </location>
</feature>
<dbReference type="GO" id="GO:0005789">
    <property type="term" value="C:endoplasmic reticulum membrane"/>
    <property type="evidence" value="ECO:0007669"/>
    <property type="project" value="UniProtKB-SubCell"/>
</dbReference>
<keyword evidence="5 8" id="KW-0812">Transmembrane</keyword>
<feature type="transmembrane region" description="Helical" evidence="8">
    <location>
        <begin position="201"/>
        <end position="222"/>
    </location>
</feature>
<dbReference type="PANTHER" id="PTHR20661:SF0">
    <property type="entry name" value="PHOSPHATIDYLINOSITOL-GLYCAN BIOSYNTHESIS CLASS W PROTEIN"/>
    <property type="match status" value="1"/>
</dbReference>
<feature type="transmembrane region" description="Helical" evidence="8">
    <location>
        <begin position="162"/>
        <end position="180"/>
    </location>
</feature>
<dbReference type="InterPro" id="IPR009447">
    <property type="entry name" value="PIGW/GWT1"/>
</dbReference>
<feature type="transmembrane region" description="Helical" evidence="8">
    <location>
        <begin position="122"/>
        <end position="142"/>
    </location>
</feature>
<gene>
    <name evidence="9" type="ORF">AC631_01019</name>
</gene>
<feature type="transmembrane region" description="Helical" evidence="8">
    <location>
        <begin position="242"/>
        <end position="260"/>
    </location>
</feature>
<comment type="function">
    <text evidence="8">A acetyltransferase, which acetylates the inositol ring of phosphatidylinositol during biosynthesis of GPI-anchor.</text>
</comment>
<evidence type="ECO:0000256" key="8">
    <source>
        <dbReference type="RuleBase" id="RU280819"/>
    </source>
</evidence>
<feature type="transmembrane region" description="Helical" evidence="8">
    <location>
        <begin position="354"/>
        <end position="376"/>
    </location>
</feature>
<dbReference type="UniPathway" id="UPA00196"/>
<dbReference type="PANTHER" id="PTHR20661">
    <property type="entry name" value="PHOSPHATIDYLINOSITOL-GLYCAN BIOSYNTHESIS CLASS W PROTEIN"/>
    <property type="match status" value="1"/>
</dbReference>
<dbReference type="GO" id="GO:0072659">
    <property type="term" value="P:protein localization to plasma membrane"/>
    <property type="evidence" value="ECO:0007669"/>
    <property type="project" value="TreeGrafter"/>
</dbReference>
<feature type="transmembrane region" description="Helical" evidence="8">
    <location>
        <begin position="267"/>
        <end position="290"/>
    </location>
</feature>
<comment type="caution">
    <text evidence="9">The sequence shown here is derived from an EMBL/GenBank/DDBJ whole genome shotgun (WGS) entry which is preliminary data.</text>
</comment>
<keyword evidence="10" id="KW-1185">Reference proteome</keyword>
<evidence type="ECO:0000256" key="7">
    <source>
        <dbReference type="ARBA" id="ARBA00023136"/>
    </source>
</evidence>
<dbReference type="OrthoDB" id="15270at2759"/>
<evidence type="ECO:0000256" key="1">
    <source>
        <dbReference type="ARBA" id="ARBA00004477"/>
    </source>
</evidence>
<dbReference type="GO" id="GO:0032216">
    <property type="term" value="F:glucosaminyl-phosphatidylinositol O-acyltransferase activity"/>
    <property type="evidence" value="ECO:0007669"/>
    <property type="project" value="TreeGrafter"/>
</dbReference>
<reference evidence="9 10" key="1">
    <citation type="submission" date="2015-11" db="EMBL/GenBank/DDBJ databases">
        <title>The genome of Debaryomyces fabryi.</title>
        <authorList>
            <person name="Tafer H."/>
            <person name="Lopandic K."/>
        </authorList>
    </citation>
    <scope>NUCLEOTIDE SEQUENCE [LARGE SCALE GENOMIC DNA]</scope>
    <source>
        <strain evidence="9 10">CBS 789</strain>
    </source>
</reference>
<dbReference type="PIRSF" id="PIRSF017321">
    <property type="entry name" value="GWT1"/>
    <property type="match status" value="1"/>
</dbReference>
<keyword evidence="7 8" id="KW-0472">Membrane</keyword>
<keyword evidence="4 8" id="KW-0337">GPI-anchor biosynthesis</keyword>
<dbReference type="Pfam" id="PF06423">
    <property type="entry name" value="GWT1"/>
    <property type="match status" value="1"/>
</dbReference>
<keyword evidence="8" id="KW-0256">Endoplasmic reticulum</keyword>
<evidence type="ECO:0000256" key="2">
    <source>
        <dbReference type="ARBA" id="ARBA00004687"/>
    </source>
</evidence>
<dbReference type="EMBL" id="LMYN01000012">
    <property type="protein sequence ID" value="KSA03245.1"/>
    <property type="molecule type" value="Genomic_DNA"/>
</dbReference>
<dbReference type="AlphaFoldDB" id="A0A0V1Q417"/>
<feature type="transmembrane region" description="Helical" evidence="8">
    <location>
        <begin position="396"/>
        <end position="414"/>
    </location>
</feature>
<dbReference type="GeneID" id="26838028"/>
<evidence type="ECO:0000256" key="3">
    <source>
        <dbReference type="ARBA" id="ARBA00007559"/>
    </source>
</evidence>
<keyword evidence="8" id="KW-0012">Acyltransferase</keyword>
<feature type="transmembrane region" description="Helical" evidence="8">
    <location>
        <begin position="48"/>
        <end position="68"/>
    </location>
</feature>
<evidence type="ECO:0000256" key="4">
    <source>
        <dbReference type="ARBA" id="ARBA00022502"/>
    </source>
</evidence>